<reference evidence="1 2" key="1">
    <citation type="submission" date="2013-07" db="EMBL/GenBank/DDBJ databases">
        <authorList>
            <person name="Weinstock G."/>
            <person name="Sodergren E."/>
            <person name="Wylie T."/>
            <person name="Fulton L."/>
            <person name="Fulton R."/>
            <person name="Fronick C."/>
            <person name="O'Laughlin M."/>
            <person name="Godfrey J."/>
            <person name="Miner T."/>
            <person name="Herter B."/>
            <person name="Appelbaum E."/>
            <person name="Cordes M."/>
            <person name="Lek S."/>
            <person name="Wollam A."/>
            <person name="Pepin K.H."/>
            <person name="Palsikar V.B."/>
            <person name="Mitreva M."/>
            <person name="Wilson R.K."/>
        </authorList>
    </citation>
    <scope>NUCLEOTIDE SEQUENCE [LARGE SCALE GENOMIC DNA]</scope>
    <source>
        <strain evidence="1 2">ATCC 27760</strain>
    </source>
</reference>
<proteinExistence type="predicted"/>
<keyword evidence="2" id="KW-1185">Reference proteome</keyword>
<dbReference type="HOGENOM" id="CLU_2702563_0_0_9"/>
<dbReference type="EMBL" id="AWVF01000026">
    <property type="protein sequence ID" value="ERJ97423.1"/>
    <property type="molecule type" value="Genomic_DNA"/>
</dbReference>
<accession>U2MDP3</accession>
<protein>
    <submittedName>
        <fullName evidence="1">Uncharacterized protein</fullName>
    </submittedName>
</protein>
<dbReference type="Proteomes" id="UP000016662">
    <property type="component" value="Unassembled WGS sequence"/>
</dbReference>
<name>U2MDP3_9FIRM</name>
<evidence type="ECO:0000313" key="2">
    <source>
        <dbReference type="Proteomes" id="UP000016662"/>
    </source>
</evidence>
<dbReference type="AlphaFoldDB" id="U2MDP3"/>
<organism evidence="1 2">
    <name type="scientific">Ruminococcus callidus ATCC 27760</name>
    <dbReference type="NCBI Taxonomy" id="411473"/>
    <lineage>
        <taxon>Bacteria</taxon>
        <taxon>Bacillati</taxon>
        <taxon>Bacillota</taxon>
        <taxon>Clostridia</taxon>
        <taxon>Eubacteriales</taxon>
        <taxon>Oscillospiraceae</taxon>
        <taxon>Ruminococcus</taxon>
    </lineage>
</organism>
<comment type="caution">
    <text evidence="1">The sequence shown here is derived from an EMBL/GenBank/DDBJ whole genome shotgun (WGS) entry which is preliminary data.</text>
</comment>
<gene>
    <name evidence="1" type="ORF">RUMCAL_00206</name>
</gene>
<sequence length="73" mass="8418">MSIANNAVYINKAALLQENNSQIISKIMQHPEIKFSGEICKYTIKAFEITAAVISKIRFTMWVERTGYFPYNK</sequence>
<evidence type="ECO:0000313" key="1">
    <source>
        <dbReference type="EMBL" id="ERJ97423.1"/>
    </source>
</evidence>